<dbReference type="PROSITE" id="PS51143">
    <property type="entry name" value="MT_A70"/>
    <property type="match status" value="1"/>
</dbReference>
<comment type="caution">
    <text evidence="4">The sequence shown here is derived from an EMBL/GenBank/DDBJ whole genome shotgun (WGS) entry which is preliminary data.</text>
</comment>
<dbReference type="InterPro" id="IPR029063">
    <property type="entry name" value="SAM-dependent_MTases_sf"/>
</dbReference>
<gene>
    <name evidence="4" type="ORF">LCGC14_0337660</name>
</gene>
<keyword evidence="1" id="KW-0489">Methyltransferase</keyword>
<dbReference type="Gene3D" id="3.40.50.150">
    <property type="entry name" value="Vaccinia Virus protein VP39"/>
    <property type="match status" value="1"/>
</dbReference>
<accession>A0A0F9TKE8</accession>
<dbReference type="Pfam" id="PF05063">
    <property type="entry name" value="MT-A70"/>
    <property type="match status" value="1"/>
</dbReference>
<dbReference type="InterPro" id="IPR007757">
    <property type="entry name" value="MT-A70-like"/>
</dbReference>
<name>A0A0F9TKE8_9ZZZZ</name>
<keyword evidence="2" id="KW-0808">Transferase</keyword>
<dbReference type="EMBL" id="LAZR01000243">
    <property type="protein sequence ID" value="KKN79744.1"/>
    <property type="molecule type" value="Genomic_DNA"/>
</dbReference>
<keyword evidence="3" id="KW-0949">S-adenosyl-L-methionine</keyword>
<evidence type="ECO:0000256" key="2">
    <source>
        <dbReference type="ARBA" id="ARBA00022679"/>
    </source>
</evidence>
<evidence type="ECO:0008006" key="5">
    <source>
        <dbReference type="Google" id="ProtNLM"/>
    </source>
</evidence>
<reference evidence="4" key="1">
    <citation type="journal article" date="2015" name="Nature">
        <title>Complex archaea that bridge the gap between prokaryotes and eukaryotes.</title>
        <authorList>
            <person name="Spang A."/>
            <person name="Saw J.H."/>
            <person name="Jorgensen S.L."/>
            <person name="Zaremba-Niedzwiedzka K."/>
            <person name="Martijn J."/>
            <person name="Lind A.E."/>
            <person name="van Eijk R."/>
            <person name="Schleper C."/>
            <person name="Guy L."/>
            <person name="Ettema T.J."/>
        </authorList>
    </citation>
    <scope>NUCLEOTIDE SEQUENCE</scope>
</reference>
<evidence type="ECO:0000256" key="1">
    <source>
        <dbReference type="ARBA" id="ARBA00022603"/>
    </source>
</evidence>
<dbReference type="GO" id="GO:0032259">
    <property type="term" value="P:methylation"/>
    <property type="evidence" value="ECO:0007669"/>
    <property type="project" value="UniProtKB-KW"/>
</dbReference>
<dbReference type="GO" id="GO:0001734">
    <property type="term" value="F:mRNA m(6)A methyltransferase activity"/>
    <property type="evidence" value="ECO:0007669"/>
    <property type="project" value="UniProtKB-ARBA"/>
</dbReference>
<sequence length="208" mass="23694">MKKYNVIYADPAWEQKAGRPLSGGYIKVDGVQVFNPKSDKSADLPYNTMSFDDIKELPIKELTDDNCHLYMWVTNKYLMKAEQIINAWGFKYSTTLVWAKKPIGSGMGGTYKVSTEFLIFATKGNVGEITNEKVNGTWFEQKRQYVNGYPCHSKKPDFFYELIEKVSAGSKFELFARNKRDGWDAWGDKIVADVNIIGLKNQKSVGKN</sequence>
<evidence type="ECO:0000313" key="4">
    <source>
        <dbReference type="EMBL" id="KKN79744.1"/>
    </source>
</evidence>
<dbReference type="PANTHER" id="PTHR12829">
    <property type="entry name" value="N6-ADENOSINE-METHYLTRANSFERASE"/>
    <property type="match status" value="1"/>
</dbReference>
<dbReference type="PANTHER" id="PTHR12829:SF7">
    <property type="entry name" value="N6-ADENOSINE-METHYLTRANSFERASE CATALYTIC SUBUNIT"/>
    <property type="match status" value="1"/>
</dbReference>
<evidence type="ECO:0000256" key="3">
    <source>
        <dbReference type="ARBA" id="ARBA00022691"/>
    </source>
</evidence>
<dbReference type="SUPFAM" id="SSF53335">
    <property type="entry name" value="S-adenosyl-L-methionine-dependent methyltransferases"/>
    <property type="match status" value="1"/>
</dbReference>
<proteinExistence type="predicted"/>
<dbReference type="AlphaFoldDB" id="A0A0F9TKE8"/>
<protein>
    <recommendedName>
        <fullName evidence="5">DNA methyltransferase</fullName>
    </recommendedName>
</protein>
<organism evidence="4">
    <name type="scientific">marine sediment metagenome</name>
    <dbReference type="NCBI Taxonomy" id="412755"/>
    <lineage>
        <taxon>unclassified sequences</taxon>
        <taxon>metagenomes</taxon>
        <taxon>ecological metagenomes</taxon>
    </lineage>
</organism>